<comment type="catalytic activity">
    <reaction evidence="6">
        <text>L-serine + hexadecanoyl-CoA + H(+) = 3-oxosphinganine + CO2 + CoA</text>
        <dbReference type="Rhea" id="RHEA:14761"/>
        <dbReference type="ChEBI" id="CHEBI:15378"/>
        <dbReference type="ChEBI" id="CHEBI:16526"/>
        <dbReference type="ChEBI" id="CHEBI:33384"/>
        <dbReference type="ChEBI" id="CHEBI:57287"/>
        <dbReference type="ChEBI" id="CHEBI:57379"/>
        <dbReference type="ChEBI" id="CHEBI:58299"/>
        <dbReference type="EC" id="2.3.1.50"/>
    </reaction>
</comment>
<evidence type="ECO:0000256" key="7">
    <source>
        <dbReference type="RuleBase" id="RU003693"/>
    </source>
</evidence>
<dbReference type="AlphaFoldDB" id="W7T5H4"/>
<dbReference type="CDD" id="cd06454">
    <property type="entry name" value="KBL_like"/>
    <property type="match status" value="1"/>
</dbReference>
<comment type="similarity">
    <text evidence="2 7">Belongs to the class-II pyridoxal-phosphate-dependent aminotransferase family.</text>
</comment>
<dbReference type="InterPro" id="IPR004839">
    <property type="entry name" value="Aminotransferase_I/II_large"/>
</dbReference>
<accession>W7T5H4</accession>
<proteinExistence type="inferred from homology"/>
<name>W7T5H4_9STRA</name>
<evidence type="ECO:0000313" key="12">
    <source>
        <dbReference type="Proteomes" id="UP000019335"/>
    </source>
</evidence>
<dbReference type="InterPro" id="IPR015424">
    <property type="entry name" value="PyrdxlP-dep_Trfase"/>
</dbReference>
<dbReference type="InterPro" id="IPR015421">
    <property type="entry name" value="PyrdxlP-dep_Trfase_major"/>
</dbReference>
<feature type="transmembrane region" description="Helical" evidence="9">
    <location>
        <begin position="171"/>
        <end position="192"/>
    </location>
</feature>
<sequence length="648" mass="71163">MEQKNRLKKKRILHFGDLSLSESSGVRWVISHGSIMAFPGSPPQTSGEEATTTSSPAATTAMTNGKARRSLSTSGRTSRAAATPTSRSNPFAKLRRLSSRKSTTTSAADARSTGPSSAPASSSSSHFFPPVTSQPAQTGPPAPVKIDRPFSTVAGLRDMPKSYERGHEVPITWFAAITTYFGYAVLILFGHIRDFFGRLFGMSRYLATSPPPGYAPLLKDWENFYTRRLYHRIRDCWERPVCSAPGGRITVVERDSPDGNKTMLMTKRTRECLNLGSYNYLGFADDWQTSCKSHVMPTLDNFNSCLCSARMDLGTSREHVRLEELVARYVGKEAALVYNMGFGTNSTTIPALVGRGSLIISDTMNHSSIVAGSRASGALVRTFVHNDAASLERVLRDAIARGMPRTHRPWRKILVMVEGIYSMEGEICNLKGIVEVVKRYGVYLYVDEAHSIGALGETGRGICEYAGVDPADVDILMGTFTKSFGGMGGYIAGDKALIQYLRRASAGSVYHNSLSTLVCSQVYRALRVIMGEDGTDTGRRKIAALRNNSNHMRRELIKMGCHVYGDYDSPIIPVMLYNPTKIAAFSREAFMRGLAVVVVGFPATPIVLSRTRICVSAGHTRKEIERALEVIEELVDLLRLRYANNVMG</sequence>
<evidence type="ECO:0000259" key="10">
    <source>
        <dbReference type="Pfam" id="PF00155"/>
    </source>
</evidence>
<dbReference type="Pfam" id="PF00155">
    <property type="entry name" value="Aminotran_1_2"/>
    <property type="match status" value="1"/>
</dbReference>
<dbReference type="EC" id="2.3.1.50" evidence="3"/>
<comment type="cofactor">
    <cofactor evidence="1 7">
        <name>pyridoxal 5'-phosphate</name>
        <dbReference type="ChEBI" id="CHEBI:597326"/>
    </cofactor>
</comment>
<evidence type="ECO:0000256" key="6">
    <source>
        <dbReference type="ARBA" id="ARBA00048528"/>
    </source>
</evidence>
<feature type="compositionally biased region" description="Low complexity" evidence="8">
    <location>
        <begin position="45"/>
        <end position="63"/>
    </location>
</feature>
<dbReference type="PANTHER" id="PTHR13693:SF3">
    <property type="entry name" value="LD36009P"/>
    <property type="match status" value="1"/>
</dbReference>
<evidence type="ECO:0000256" key="9">
    <source>
        <dbReference type="SAM" id="Phobius"/>
    </source>
</evidence>
<dbReference type="GO" id="GO:0030170">
    <property type="term" value="F:pyridoxal phosphate binding"/>
    <property type="evidence" value="ECO:0007669"/>
    <property type="project" value="InterPro"/>
</dbReference>
<dbReference type="GO" id="GO:0017059">
    <property type="term" value="C:serine palmitoyltransferase complex"/>
    <property type="evidence" value="ECO:0007669"/>
    <property type="project" value="TreeGrafter"/>
</dbReference>
<evidence type="ECO:0000256" key="5">
    <source>
        <dbReference type="ARBA" id="ARBA00022898"/>
    </source>
</evidence>
<keyword evidence="5 7" id="KW-0663">Pyridoxal phosphate</keyword>
<dbReference type="EMBL" id="AZIL01002361">
    <property type="protein sequence ID" value="EWM21787.1"/>
    <property type="molecule type" value="Genomic_DNA"/>
</dbReference>
<feature type="compositionally biased region" description="Low complexity" evidence="8">
    <location>
        <begin position="100"/>
        <end position="125"/>
    </location>
</feature>
<keyword evidence="4 11" id="KW-0808">Transferase</keyword>
<dbReference type="OrthoDB" id="65434at2759"/>
<keyword evidence="12" id="KW-1185">Reference proteome</keyword>
<dbReference type="GO" id="GO:0016020">
    <property type="term" value="C:membrane"/>
    <property type="evidence" value="ECO:0007669"/>
    <property type="project" value="GOC"/>
</dbReference>
<evidence type="ECO:0000256" key="4">
    <source>
        <dbReference type="ARBA" id="ARBA00022679"/>
    </source>
</evidence>
<dbReference type="SUPFAM" id="SSF53383">
    <property type="entry name" value="PLP-dependent transferases"/>
    <property type="match status" value="1"/>
</dbReference>
<dbReference type="Gene3D" id="3.40.640.10">
    <property type="entry name" value="Type I PLP-dependent aspartate aminotransferase-like (Major domain)"/>
    <property type="match status" value="1"/>
</dbReference>
<evidence type="ECO:0000256" key="2">
    <source>
        <dbReference type="ARBA" id="ARBA00008392"/>
    </source>
</evidence>
<keyword evidence="9" id="KW-0812">Transmembrane</keyword>
<dbReference type="InterPro" id="IPR050087">
    <property type="entry name" value="AON_synthase_class-II"/>
</dbReference>
<organism evidence="11 12">
    <name type="scientific">Nannochloropsis gaditana</name>
    <dbReference type="NCBI Taxonomy" id="72520"/>
    <lineage>
        <taxon>Eukaryota</taxon>
        <taxon>Sar</taxon>
        <taxon>Stramenopiles</taxon>
        <taxon>Ochrophyta</taxon>
        <taxon>Eustigmatophyceae</taxon>
        <taxon>Eustigmatales</taxon>
        <taxon>Monodopsidaceae</taxon>
        <taxon>Nannochloropsis</taxon>
    </lineage>
</organism>
<dbReference type="Proteomes" id="UP000019335">
    <property type="component" value="Unassembled WGS sequence"/>
</dbReference>
<dbReference type="GO" id="GO:0046512">
    <property type="term" value="P:sphingosine biosynthetic process"/>
    <property type="evidence" value="ECO:0007669"/>
    <property type="project" value="TreeGrafter"/>
</dbReference>
<dbReference type="Gene3D" id="3.90.1150.10">
    <property type="entry name" value="Aspartate Aminotransferase, domain 1"/>
    <property type="match status" value="1"/>
</dbReference>
<keyword evidence="9" id="KW-1133">Transmembrane helix</keyword>
<comment type="caution">
    <text evidence="11">The sequence shown here is derived from an EMBL/GenBank/DDBJ whole genome shotgun (WGS) entry which is preliminary data.</text>
</comment>
<evidence type="ECO:0000256" key="8">
    <source>
        <dbReference type="SAM" id="MobiDB-lite"/>
    </source>
</evidence>
<evidence type="ECO:0000256" key="3">
    <source>
        <dbReference type="ARBA" id="ARBA00013220"/>
    </source>
</evidence>
<protein>
    <recommendedName>
        <fullName evidence="3">serine C-palmitoyltransferase</fullName>
        <ecNumber evidence="3">2.3.1.50</ecNumber>
    </recommendedName>
</protein>
<feature type="compositionally biased region" description="Low complexity" evidence="8">
    <location>
        <begin position="70"/>
        <end position="88"/>
    </location>
</feature>
<dbReference type="PROSITE" id="PS00599">
    <property type="entry name" value="AA_TRANSFER_CLASS_2"/>
    <property type="match status" value="1"/>
</dbReference>
<feature type="region of interest" description="Disordered" evidence="8">
    <location>
        <begin position="39"/>
        <end position="146"/>
    </location>
</feature>
<keyword evidence="9" id="KW-0472">Membrane</keyword>
<feature type="domain" description="Aminotransferase class I/classII large" evidence="10">
    <location>
        <begin position="271"/>
        <end position="631"/>
    </location>
</feature>
<reference evidence="11 12" key="1">
    <citation type="journal article" date="2014" name="Mol. Plant">
        <title>Chromosome Scale Genome Assembly and Transcriptome Profiling of Nannochloropsis gaditana in Nitrogen Depletion.</title>
        <authorList>
            <person name="Corteggiani Carpinelli E."/>
            <person name="Telatin A."/>
            <person name="Vitulo N."/>
            <person name="Forcato C."/>
            <person name="D'Angelo M."/>
            <person name="Schiavon R."/>
            <person name="Vezzi A."/>
            <person name="Giacometti G.M."/>
            <person name="Morosinotto T."/>
            <person name="Valle G."/>
        </authorList>
    </citation>
    <scope>NUCLEOTIDE SEQUENCE [LARGE SCALE GENOMIC DNA]</scope>
    <source>
        <strain evidence="11 12">B-31</strain>
    </source>
</reference>
<dbReference type="InterPro" id="IPR015422">
    <property type="entry name" value="PyrdxlP-dep_Trfase_small"/>
</dbReference>
<evidence type="ECO:0000313" key="11">
    <source>
        <dbReference type="EMBL" id="EWM21787.1"/>
    </source>
</evidence>
<dbReference type="PANTHER" id="PTHR13693">
    <property type="entry name" value="CLASS II AMINOTRANSFERASE/8-AMINO-7-OXONONANOATE SYNTHASE"/>
    <property type="match status" value="1"/>
</dbReference>
<evidence type="ECO:0000256" key="1">
    <source>
        <dbReference type="ARBA" id="ARBA00001933"/>
    </source>
</evidence>
<dbReference type="GO" id="GO:0004758">
    <property type="term" value="F:serine C-palmitoyltransferase activity"/>
    <property type="evidence" value="ECO:0007669"/>
    <property type="project" value="UniProtKB-EC"/>
</dbReference>
<dbReference type="InterPro" id="IPR001917">
    <property type="entry name" value="Aminotrans_II_pyridoxalP_BS"/>
</dbReference>
<gene>
    <name evidence="11" type="ORF">Naga_100065g6</name>
</gene>
<dbReference type="GO" id="GO:0046513">
    <property type="term" value="P:ceramide biosynthetic process"/>
    <property type="evidence" value="ECO:0007669"/>
    <property type="project" value="TreeGrafter"/>
</dbReference>